<protein>
    <recommendedName>
        <fullName evidence="3">Gamma-glutamylcyclotransferase family protein</fullName>
    </recommendedName>
</protein>
<feature type="active site" description="Proton acceptor" evidence="2">
    <location>
        <position position="82"/>
    </location>
</feature>
<dbReference type="RefSeq" id="WP_097022916.1">
    <property type="nucleotide sequence ID" value="NZ_OBQJ01000005.1"/>
</dbReference>
<dbReference type="AlphaFoldDB" id="A0A285VMH2"/>
<dbReference type="EMBL" id="OBQJ01000005">
    <property type="protein sequence ID" value="SOC55274.1"/>
    <property type="molecule type" value="Genomic_DNA"/>
</dbReference>
<accession>A0A285VMH2</accession>
<dbReference type="PANTHER" id="PTHR12510:SF4">
    <property type="entry name" value="GAMMA-GLUTAMYLAMINECYCLOTRANSFERASE"/>
    <property type="match status" value="1"/>
</dbReference>
<feature type="domain" description="Gamma-glutamylcyclotransferase AIG2-like" evidence="4">
    <location>
        <begin position="14"/>
        <end position="126"/>
    </location>
</feature>
<dbReference type="SUPFAM" id="SSF110857">
    <property type="entry name" value="Gamma-glutamyl cyclotransferase-like"/>
    <property type="match status" value="1"/>
</dbReference>
<evidence type="ECO:0000313" key="5">
    <source>
        <dbReference type="EMBL" id="SOC55274.1"/>
    </source>
</evidence>
<dbReference type="Proteomes" id="UP000219023">
    <property type="component" value="Unassembled WGS sequence"/>
</dbReference>
<proteinExistence type="inferred from homology"/>
<evidence type="ECO:0000313" key="6">
    <source>
        <dbReference type="Proteomes" id="UP000219023"/>
    </source>
</evidence>
<dbReference type="Pfam" id="PF06094">
    <property type="entry name" value="GGACT"/>
    <property type="match status" value="1"/>
</dbReference>
<dbReference type="Gene3D" id="3.10.490.10">
    <property type="entry name" value="Gamma-glutamyl cyclotransferase-like"/>
    <property type="match status" value="1"/>
</dbReference>
<evidence type="ECO:0000259" key="4">
    <source>
        <dbReference type="Pfam" id="PF06094"/>
    </source>
</evidence>
<organism evidence="5 6">
    <name type="scientific">Chromohalobacter canadensis</name>
    <dbReference type="NCBI Taxonomy" id="141389"/>
    <lineage>
        <taxon>Bacteria</taxon>
        <taxon>Pseudomonadati</taxon>
        <taxon>Pseudomonadota</taxon>
        <taxon>Gammaproteobacteria</taxon>
        <taxon>Oceanospirillales</taxon>
        <taxon>Halomonadaceae</taxon>
        <taxon>Chromohalobacter</taxon>
    </lineage>
</organism>
<dbReference type="PANTHER" id="PTHR12510">
    <property type="entry name" value="TROPONIN C-AKIN-1 PROTEIN"/>
    <property type="match status" value="1"/>
</dbReference>
<dbReference type="InterPro" id="IPR036568">
    <property type="entry name" value="GGCT-like_sf"/>
</dbReference>
<dbReference type="CDD" id="cd06661">
    <property type="entry name" value="GGCT_like"/>
    <property type="match status" value="1"/>
</dbReference>
<dbReference type="GO" id="GO:0005829">
    <property type="term" value="C:cytosol"/>
    <property type="evidence" value="ECO:0007669"/>
    <property type="project" value="TreeGrafter"/>
</dbReference>
<dbReference type="OrthoDB" id="482277at2"/>
<gene>
    <name evidence="5" type="ORF">SAMN05421509_10554</name>
</gene>
<reference evidence="5 6" key="1">
    <citation type="submission" date="2017-08" db="EMBL/GenBank/DDBJ databases">
        <authorList>
            <person name="de Groot N.N."/>
        </authorList>
    </citation>
    <scope>NUCLEOTIDE SEQUENCE [LARGE SCALE GENOMIC DNA]</scope>
    <source>
        <strain evidence="5 6">USBA 855</strain>
    </source>
</reference>
<evidence type="ECO:0000256" key="2">
    <source>
        <dbReference type="PIRSR" id="PIRSR639126-1"/>
    </source>
</evidence>
<dbReference type="InterPro" id="IPR013024">
    <property type="entry name" value="GGCT-like"/>
</dbReference>
<dbReference type="GO" id="GO:0016740">
    <property type="term" value="F:transferase activity"/>
    <property type="evidence" value="ECO:0007669"/>
    <property type="project" value="UniProtKB-KW"/>
</dbReference>
<evidence type="ECO:0000256" key="3">
    <source>
        <dbReference type="RuleBase" id="RU367036"/>
    </source>
</evidence>
<name>A0A285VMH2_9GAMM</name>
<dbReference type="InterPro" id="IPR039126">
    <property type="entry name" value="GGACT"/>
</dbReference>
<comment type="similarity">
    <text evidence="1 3">Belongs to the gamma-glutamylcyclotransferase family.</text>
</comment>
<sequence>MHSPALAIRRTPLVAVYGTLKRGLRNHHWLTGAEFIGADTLSDVTLYDLGHCPGAKAEPSHGIDVELYRVDAQGLRDLDRLEDYRVRAPRTGTYDRIVHRTAFGPAWLYLYNLDVTGCPAIRAGGWPGTP</sequence>
<dbReference type="InterPro" id="IPR009288">
    <property type="entry name" value="AIG2-like_dom"/>
</dbReference>
<dbReference type="GO" id="GO:0061929">
    <property type="term" value="F:gamma-glutamylaminecyclotransferase activity"/>
    <property type="evidence" value="ECO:0007669"/>
    <property type="project" value="InterPro"/>
</dbReference>
<evidence type="ECO:0000256" key="1">
    <source>
        <dbReference type="ARBA" id="ARBA00008861"/>
    </source>
</evidence>
<keyword evidence="5" id="KW-0808">Transferase</keyword>